<comment type="similarity">
    <text evidence="7">Belongs to the transferase hexapeptide repeat family. LpxD subfamily.</text>
</comment>
<feature type="active site" description="Proton acceptor" evidence="7">
    <location>
        <position position="242"/>
    </location>
</feature>
<dbReference type="Proteomes" id="UP000075653">
    <property type="component" value="Unassembled WGS sequence"/>
</dbReference>
<dbReference type="GO" id="GO:0103118">
    <property type="term" value="F:UDP-3-O-[(3R)-3-hydroxyacyl]-glucosamine N-acyltransferase activity"/>
    <property type="evidence" value="ECO:0007669"/>
    <property type="project" value="UniProtKB-EC"/>
</dbReference>
<dbReference type="STRING" id="1789004.FEMY_09710"/>
<evidence type="ECO:0000313" key="9">
    <source>
        <dbReference type="EMBL" id="KXW58572.1"/>
    </source>
</evidence>
<dbReference type="SUPFAM" id="SSF51161">
    <property type="entry name" value="Trimeric LpxA-like enzymes"/>
    <property type="match status" value="1"/>
</dbReference>
<dbReference type="InterPro" id="IPR007691">
    <property type="entry name" value="LpxD"/>
</dbReference>
<evidence type="ECO:0000256" key="5">
    <source>
        <dbReference type="ARBA" id="ARBA00023098"/>
    </source>
</evidence>
<accession>A0A149VZC8</accession>
<protein>
    <recommendedName>
        <fullName evidence="7">UDP-3-O-acylglucosamine N-acyltransferase</fullName>
        <ecNumber evidence="7">2.3.1.191</ecNumber>
    </recommendedName>
</protein>
<evidence type="ECO:0000256" key="7">
    <source>
        <dbReference type="HAMAP-Rule" id="MF_00523"/>
    </source>
</evidence>
<evidence type="ECO:0000259" key="8">
    <source>
        <dbReference type="Pfam" id="PF04613"/>
    </source>
</evidence>
<dbReference type="AlphaFoldDB" id="A0A149VZC8"/>
<evidence type="ECO:0000256" key="1">
    <source>
        <dbReference type="ARBA" id="ARBA00022516"/>
    </source>
</evidence>
<gene>
    <name evidence="7 9" type="primary">lpxD</name>
    <name evidence="9" type="ORF">FEMY_09710</name>
</gene>
<dbReference type="Gene3D" id="2.160.10.10">
    <property type="entry name" value="Hexapeptide repeat proteins"/>
    <property type="match status" value="1"/>
</dbReference>
<comment type="subunit">
    <text evidence="7">Homotrimer.</text>
</comment>
<keyword evidence="6 7" id="KW-0012">Acyltransferase</keyword>
<organism evidence="9 10">
    <name type="scientific">Ferrovum myxofaciens</name>
    <dbReference type="NCBI Taxonomy" id="416213"/>
    <lineage>
        <taxon>Bacteria</taxon>
        <taxon>Pseudomonadati</taxon>
        <taxon>Pseudomonadota</taxon>
        <taxon>Betaproteobacteria</taxon>
        <taxon>Ferrovales</taxon>
        <taxon>Ferrovaceae</taxon>
        <taxon>Ferrovum</taxon>
    </lineage>
</organism>
<name>A0A149VZC8_9PROT</name>
<dbReference type="NCBIfam" id="TIGR01853">
    <property type="entry name" value="lipid_A_lpxD"/>
    <property type="match status" value="1"/>
</dbReference>
<sequence length="345" mass="36719">MRGQCTYTLGELARICGVEVEGDPCTLIEGVGTLEGAEPGEITFLTNPLYRAQLGHTRATAVILKKQDREATDLPCLITDNPHGCYARVAQKLFPEVRPQPGIHGTAEIHPEARISPLASIGAQAVIEAGALIDDGVVVGAGGYVGERVHLAQDVFLYPRVTLYAGVTLGPRTLVHSGVVIGADGFGMAWQEGRWLKIPQVGSVRIGADVEIGANTTIDRGAIEDTVIEEGVKLDNLIQIAHNCRIGAHTVIAGCTGISGSSRIGARCRIGGGVGIVGHVEICDGVTVSGFSLITKSITQPGVYTSAIPSQPHREWLHTLAHLRGLPEWAERIRRLEMAQVQHDH</sequence>
<keyword evidence="2 7" id="KW-0441">Lipid A biosynthesis</keyword>
<comment type="catalytic activity">
    <reaction evidence="7">
        <text>a UDP-3-O-[(3R)-3-hydroxyacyl]-alpha-D-glucosamine + a (3R)-hydroxyacyl-[ACP] = a UDP-2-N,3-O-bis[(3R)-3-hydroxyacyl]-alpha-D-glucosamine + holo-[ACP] + H(+)</text>
        <dbReference type="Rhea" id="RHEA:53836"/>
        <dbReference type="Rhea" id="RHEA-COMP:9685"/>
        <dbReference type="Rhea" id="RHEA-COMP:9945"/>
        <dbReference type="ChEBI" id="CHEBI:15378"/>
        <dbReference type="ChEBI" id="CHEBI:64479"/>
        <dbReference type="ChEBI" id="CHEBI:78827"/>
        <dbReference type="ChEBI" id="CHEBI:137740"/>
        <dbReference type="ChEBI" id="CHEBI:137748"/>
        <dbReference type="EC" id="2.3.1.191"/>
    </reaction>
</comment>
<dbReference type="UniPathway" id="UPA00973"/>
<keyword evidence="5 7" id="KW-0443">Lipid metabolism</keyword>
<keyword evidence="1 7" id="KW-0444">Lipid biosynthesis</keyword>
<dbReference type="RefSeq" id="WP_062187836.1">
    <property type="nucleotide sequence ID" value="NZ_LRRD01000013.1"/>
</dbReference>
<dbReference type="GO" id="GO:0016410">
    <property type="term" value="F:N-acyltransferase activity"/>
    <property type="evidence" value="ECO:0007669"/>
    <property type="project" value="InterPro"/>
</dbReference>
<dbReference type="CDD" id="cd03352">
    <property type="entry name" value="LbH_LpxD"/>
    <property type="match status" value="1"/>
</dbReference>
<dbReference type="PANTHER" id="PTHR43378:SF2">
    <property type="entry name" value="UDP-3-O-ACYLGLUCOSAMINE N-ACYLTRANSFERASE 1, MITOCHONDRIAL-RELATED"/>
    <property type="match status" value="1"/>
</dbReference>
<keyword evidence="10" id="KW-1185">Reference proteome</keyword>
<dbReference type="PANTHER" id="PTHR43378">
    <property type="entry name" value="UDP-3-O-ACYLGLUCOSAMINE N-ACYLTRANSFERASE"/>
    <property type="match status" value="1"/>
</dbReference>
<evidence type="ECO:0000256" key="6">
    <source>
        <dbReference type="ARBA" id="ARBA00023315"/>
    </source>
</evidence>
<comment type="function">
    <text evidence="7">Catalyzes the N-acylation of UDP-3-O-acylglucosamine using 3-hydroxyacyl-ACP as the acyl donor. Is involved in the biosynthesis of lipid A, a phosphorylated glycolipid that anchors the lipopolysaccharide to the outer membrane of the cell.</text>
</comment>
<dbReference type="PATRIC" id="fig|1789004.3.peg.986"/>
<dbReference type="Pfam" id="PF04613">
    <property type="entry name" value="LpxD"/>
    <property type="match status" value="1"/>
</dbReference>
<dbReference type="Gene3D" id="3.40.1390.10">
    <property type="entry name" value="MurE/MurF, N-terminal domain"/>
    <property type="match status" value="1"/>
</dbReference>
<dbReference type="NCBIfam" id="NF002060">
    <property type="entry name" value="PRK00892.1"/>
    <property type="match status" value="1"/>
</dbReference>
<feature type="domain" description="UDP-3-O-[3-hydroxymyristoyl] glucosamine N-acyltransferase non-repeat region" evidence="8">
    <location>
        <begin position="27"/>
        <end position="91"/>
    </location>
</feature>
<evidence type="ECO:0000256" key="2">
    <source>
        <dbReference type="ARBA" id="ARBA00022556"/>
    </source>
</evidence>
<comment type="pathway">
    <text evidence="7">Bacterial outer membrane biogenesis; LPS lipid A biosynthesis.</text>
</comment>
<dbReference type="InterPro" id="IPR011004">
    <property type="entry name" value="Trimer_LpxA-like_sf"/>
</dbReference>
<dbReference type="GO" id="GO:0016020">
    <property type="term" value="C:membrane"/>
    <property type="evidence" value="ECO:0007669"/>
    <property type="project" value="GOC"/>
</dbReference>
<keyword evidence="3 7" id="KW-0808">Transferase</keyword>
<dbReference type="EMBL" id="LRRD01000013">
    <property type="protein sequence ID" value="KXW58572.1"/>
    <property type="molecule type" value="Genomic_DNA"/>
</dbReference>
<dbReference type="GO" id="GO:0009245">
    <property type="term" value="P:lipid A biosynthetic process"/>
    <property type="evidence" value="ECO:0007669"/>
    <property type="project" value="UniProtKB-UniRule"/>
</dbReference>
<dbReference type="Pfam" id="PF00132">
    <property type="entry name" value="Hexapep"/>
    <property type="match status" value="1"/>
</dbReference>
<comment type="caution">
    <text evidence="9">The sequence shown here is derived from an EMBL/GenBank/DDBJ whole genome shotgun (WGS) entry which is preliminary data.</text>
</comment>
<proteinExistence type="inferred from homology"/>
<evidence type="ECO:0000256" key="3">
    <source>
        <dbReference type="ARBA" id="ARBA00022679"/>
    </source>
</evidence>
<dbReference type="InterPro" id="IPR001451">
    <property type="entry name" value="Hexapep"/>
</dbReference>
<reference evidence="9 10" key="1">
    <citation type="submission" date="2016-01" db="EMBL/GenBank/DDBJ databases">
        <title>Genome sequence of the acidophilic iron oxidising Ferrovum strain Z-31.</title>
        <authorList>
            <person name="Poehlein A."/>
            <person name="Ullrich S.R."/>
            <person name="Schloemann M."/>
            <person name="Muehling M."/>
            <person name="Daniel R."/>
        </authorList>
    </citation>
    <scope>NUCLEOTIDE SEQUENCE [LARGE SCALE GENOMIC DNA]</scope>
    <source>
        <strain evidence="9 10">Z-31</strain>
    </source>
</reference>
<evidence type="ECO:0000256" key="4">
    <source>
        <dbReference type="ARBA" id="ARBA00022737"/>
    </source>
</evidence>
<keyword evidence="4 7" id="KW-0677">Repeat</keyword>
<dbReference type="EC" id="2.3.1.191" evidence="7"/>
<dbReference type="HAMAP" id="MF_00523">
    <property type="entry name" value="LpxD"/>
    <property type="match status" value="1"/>
</dbReference>
<evidence type="ECO:0000313" key="10">
    <source>
        <dbReference type="Proteomes" id="UP000075653"/>
    </source>
</evidence>
<dbReference type="InterPro" id="IPR020573">
    <property type="entry name" value="UDP_GlcNAc_AcTrfase_non-rep"/>
</dbReference>